<name>A0ACC1TFK9_9AGAR</name>
<evidence type="ECO:0000313" key="1">
    <source>
        <dbReference type="EMBL" id="KAJ3803462.1"/>
    </source>
</evidence>
<dbReference type="EMBL" id="MU797584">
    <property type="protein sequence ID" value="KAJ3803462.1"/>
    <property type="molecule type" value="Genomic_DNA"/>
</dbReference>
<accession>A0ACC1TFK9</accession>
<gene>
    <name evidence="1" type="ORF">F5876DRAFT_85294</name>
</gene>
<sequence length="55" mass="6079">MHRSSSGSLPQSTLYYNLRTYKFFGLLLVTGDTAAPTWLLLVSLFTTLDLRGLAA</sequence>
<protein>
    <submittedName>
        <fullName evidence="1">Uncharacterized protein</fullName>
    </submittedName>
</protein>
<comment type="caution">
    <text evidence="1">The sequence shown here is derived from an EMBL/GenBank/DDBJ whole genome shotgun (WGS) entry which is preliminary data.</text>
</comment>
<keyword evidence="2" id="KW-1185">Reference proteome</keyword>
<dbReference type="Proteomes" id="UP001163835">
    <property type="component" value="Unassembled WGS sequence"/>
</dbReference>
<organism evidence="1 2">
    <name type="scientific">Lentinula aff. lateritia</name>
    <dbReference type="NCBI Taxonomy" id="2804960"/>
    <lineage>
        <taxon>Eukaryota</taxon>
        <taxon>Fungi</taxon>
        <taxon>Dikarya</taxon>
        <taxon>Basidiomycota</taxon>
        <taxon>Agaricomycotina</taxon>
        <taxon>Agaricomycetes</taxon>
        <taxon>Agaricomycetidae</taxon>
        <taxon>Agaricales</taxon>
        <taxon>Marasmiineae</taxon>
        <taxon>Omphalotaceae</taxon>
        <taxon>Lentinula</taxon>
    </lineage>
</organism>
<reference evidence="1" key="1">
    <citation type="submission" date="2022-09" db="EMBL/GenBank/DDBJ databases">
        <title>A Global Phylogenomic Analysis of the Shiitake Genus Lentinula.</title>
        <authorList>
            <consortium name="DOE Joint Genome Institute"/>
            <person name="Sierra-Patev S."/>
            <person name="Min B."/>
            <person name="Naranjo-Ortiz M."/>
            <person name="Looney B."/>
            <person name="Konkel Z."/>
            <person name="Slot J.C."/>
            <person name="Sakamoto Y."/>
            <person name="Steenwyk J.L."/>
            <person name="Rokas A."/>
            <person name="Carro J."/>
            <person name="Camarero S."/>
            <person name="Ferreira P."/>
            <person name="Molpeceres G."/>
            <person name="Ruiz-Duenas F.J."/>
            <person name="Serrano A."/>
            <person name="Henrissat B."/>
            <person name="Drula E."/>
            <person name="Hughes K.W."/>
            <person name="Mata J.L."/>
            <person name="Ishikawa N.K."/>
            <person name="Vargas-Isla R."/>
            <person name="Ushijima S."/>
            <person name="Smith C.A."/>
            <person name="Ahrendt S."/>
            <person name="Andreopoulos W."/>
            <person name="He G."/>
            <person name="Labutti K."/>
            <person name="Lipzen A."/>
            <person name="Ng V."/>
            <person name="Riley R."/>
            <person name="Sandor L."/>
            <person name="Barry K."/>
            <person name="Martinez A.T."/>
            <person name="Xiao Y."/>
            <person name="Gibbons J.G."/>
            <person name="Terashima K."/>
            <person name="Grigoriev I.V."/>
            <person name="Hibbett D.S."/>
        </authorList>
    </citation>
    <scope>NUCLEOTIDE SEQUENCE</scope>
    <source>
        <strain evidence="1">TMI1499</strain>
    </source>
</reference>
<proteinExistence type="predicted"/>
<evidence type="ECO:0000313" key="2">
    <source>
        <dbReference type="Proteomes" id="UP001163835"/>
    </source>
</evidence>